<proteinExistence type="predicted"/>
<dbReference type="AlphaFoldDB" id="A0A6N2ZP20"/>
<evidence type="ECO:0000313" key="1">
    <source>
        <dbReference type="EMBL" id="VYT78652.1"/>
    </source>
</evidence>
<sequence>MQLIINKEYFKQNYMIDKGIARHNSVKNIVILPYTTTTKEKSKLKEKVERFESCVGEFCRLVYNKKMNIKERQLKDIKLLIKDINVNSSDDSVQLESIIRELFLDEEENMYIFHPKLLNYIHMPSDSYYKKLSKFLYDVLLNSTDNITIKNKINKCFEYEPDNIMELIILKNLPELENEETSKSIYKCICKNVSKLFQEDLEFMLNYPELIINEFERLLKYYYFFYVSQLSIKLSHFFDGDRDRTEKVYFILSWEKASKTRISYNMGWKMLESHIRILFSHVHTLEILNTNNDISKYDYVDLNKIIKNLSENERLRLYENIIDIKNTYVKSITDVQWDDYDEQTKVYKNDNIKEEICDLHKRIDYQFKKSSREANYKRYKNLFEEYCKLNFLKKAGPLGNVLKINQEELLFMTKLCMKNKTKIKLKELFEEYEKRGIYFDRDSQSKVVELFEKLNIIEKKSDSGDAQYVRSIL</sequence>
<organism evidence="1">
    <name type="scientific">Clostridioides difficile</name>
    <name type="common">Peptoclostridium difficile</name>
    <dbReference type="NCBI Taxonomy" id="1496"/>
    <lineage>
        <taxon>Bacteria</taxon>
        <taxon>Bacillati</taxon>
        <taxon>Bacillota</taxon>
        <taxon>Clostridia</taxon>
        <taxon>Peptostreptococcales</taxon>
        <taxon>Peptostreptococcaceae</taxon>
        <taxon>Clostridioides</taxon>
    </lineage>
</organism>
<reference evidence="1" key="1">
    <citation type="submission" date="2019-11" db="EMBL/GenBank/DDBJ databases">
        <authorList>
            <person name="Feng L."/>
        </authorList>
    </citation>
    <scope>NUCLEOTIDE SEQUENCE</scope>
    <source>
        <strain evidence="1">PdifficileLFYP43</strain>
    </source>
</reference>
<protein>
    <recommendedName>
        <fullName evidence="2">DNA phosphorothioation-dependent restriction protein DptG</fullName>
    </recommendedName>
</protein>
<evidence type="ECO:0008006" key="2">
    <source>
        <dbReference type="Google" id="ProtNLM"/>
    </source>
</evidence>
<name>A0A6N2ZP20_CLODI</name>
<dbReference type="RefSeq" id="WP_003433771.1">
    <property type="nucleotide sequence ID" value="NZ_BIUQ01000046.1"/>
</dbReference>
<dbReference type="EMBL" id="CACRUR010000002">
    <property type="protein sequence ID" value="VYT78652.1"/>
    <property type="molecule type" value="Genomic_DNA"/>
</dbReference>
<accession>A0A6N2ZP20</accession>
<gene>
    <name evidence="1" type="ORF">PDLFYP43_01941</name>
</gene>
<dbReference type="NCBIfam" id="TIGR03236">
    <property type="entry name" value="dnd_assoc_1"/>
    <property type="match status" value="1"/>
</dbReference>
<dbReference type="InterPro" id="IPR017645">
    <property type="entry name" value="Dnd_assoc_1"/>
</dbReference>